<accession>A0A2S5B4A8</accession>
<dbReference type="InterPro" id="IPR026822">
    <property type="entry name" value="Spp2/MOS2_G-patch"/>
</dbReference>
<evidence type="ECO:0000256" key="2">
    <source>
        <dbReference type="ARBA" id="ARBA00008576"/>
    </source>
</evidence>
<dbReference type="OrthoDB" id="5577072at2759"/>
<protein>
    <recommendedName>
        <fullName evidence="5">Spp2/MOS2 G-patch domain-containing protein</fullName>
    </recommendedName>
</protein>
<keyword evidence="7" id="KW-1185">Reference proteome</keyword>
<feature type="compositionally biased region" description="Low complexity" evidence="4">
    <location>
        <begin position="32"/>
        <end position="46"/>
    </location>
</feature>
<evidence type="ECO:0000259" key="5">
    <source>
        <dbReference type="Pfam" id="PF12656"/>
    </source>
</evidence>
<feature type="compositionally biased region" description="Basic and acidic residues" evidence="4">
    <location>
        <begin position="538"/>
        <end position="559"/>
    </location>
</feature>
<gene>
    <name evidence="6" type="ORF">BMF94_5392</name>
</gene>
<name>A0A2S5B4A8_9BASI</name>
<feature type="compositionally biased region" description="Low complexity" evidence="4">
    <location>
        <begin position="138"/>
        <end position="156"/>
    </location>
</feature>
<comment type="subcellular location">
    <subcellularLocation>
        <location evidence="1">Nucleus</location>
    </subcellularLocation>
</comment>
<organism evidence="6 7">
    <name type="scientific">Rhodotorula taiwanensis</name>
    <dbReference type="NCBI Taxonomy" id="741276"/>
    <lineage>
        <taxon>Eukaryota</taxon>
        <taxon>Fungi</taxon>
        <taxon>Dikarya</taxon>
        <taxon>Basidiomycota</taxon>
        <taxon>Pucciniomycotina</taxon>
        <taxon>Microbotryomycetes</taxon>
        <taxon>Sporidiobolales</taxon>
        <taxon>Sporidiobolaceae</taxon>
        <taxon>Rhodotorula</taxon>
    </lineage>
</organism>
<feature type="region of interest" description="Disordered" evidence="4">
    <location>
        <begin position="1"/>
        <end position="101"/>
    </location>
</feature>
<feature type="region of interest" description="Disordered" evidence="4">
    <location>
        <begin position="348"/>
        <end position="559"/>
    </location>
</feature>
<feature type="domain" description="Spp2/MOS2 G-patch" evidence="5">
    <location>
        <begin position="297"/>
        <end position="356"/>
    </location>
</feature>
<feature type="region of interest" description="Disordered" evidence="4">
    <location>
        <begin position="212"/>
        <end position="242"/>
    </location>
</feature>
<dbReference type="STRING" id="741276.A0A2S5B4A8"/>
<dbReference type="Pfam" id="PF12656">
    <property type="entry name" value="G-patch_2"/>
    <property type="match status" value="1"/>
</dbReference>
<feature type="region of interest" description="Disordered" evidence="4">
    <location>
        <begin position="254"/>
        <end position="302"/>
    </location>
</feature>
<dbReference type="Proteomes" id="UP000237144">
    <property type="component" value="Unassembled WGS sequence"/>
</dbReference>
<evidence type="ECO:0000256" key="3">
    <source>
        <dbReference type="ARBA" id="ARBA00023242"/>
    </source>
</evidence>
<keyword evidence="3" id="KW-0539">Nucleus</keyword>
<comment type="similarity">
    <text evidence="2">Belongs to the SPP2 family.</text>
</comment>
<sequence>MSGISFKIQAPPRPSGSASHGGANRPTSLNLSRSASARTSDQSADASSDEDEAGDGMGSVRRNKRTRLLDDGGRGEDEEVVEFGASGAKSKHAKAPTGPLVIAALPNKDWRKAAEDLRANRSSSGSGRRRKEMYLPESSNGSMSMQSGSAGSSRSRSGPREVDAINTEPVVGGLSVGAAAPARPGLPSSGGTEEAVEQVRQEIDAVVAVTTPSLASSVDSPMETRTTPPPPPPSTAAPMPHAALTDEQRALRELLGHDAAAGDEADQVPEAIISAPDNRGGPIDEAEAFKRDVDTRPDEASLEDYARVPVGQFGLAMLRGMGWQPGQAASRSGRGAIEAHVPSARPSLLGIGAKPMAESLGTDPGAGAKGGKGGKPAPRVSKRDEMRFVPLVKKEREGSARAEASIARRQIDSGSSSRRTSRSPPPPGSSSSSRHASRRGSPSRRDYSDRDDRDRDRDRRDRDRDRDSDRRRRDERERDYDSDSRRRRRHEEDGASSSSSYHRSSKREDDLSRSYRSRGDDRRERDFVGDAGPASSSSRRDDRRREGGDRDDRDRRERR</sequence>
<evidence type="ECO:0000313" key="7">
    <source>
        <dbReference type="Proteomes" id="UP000237144"/>
    </source>
</evidence>
<dbReference type="AlphaFoldDB" id="A0A2S5B4A8"/>
<comment type="caution">
    <text evidence="6">The sequence shown here is derived from an EMBL/GenBank/DDBJ whole genome shotgun (WGS) entry which is preliminary data.</text>
</comment>
<dbReference type="PANTHER" id="PTHR15818:SF2">
    <property type="entry name" value="G-PATCH DOMAIN AND KOW MOTIFS-CONTAINING PROTEIN"/>
    <property type="match status" value="1"/>
</dbReference>
<evidence type="ECO:0000256" key="1">
    <source>
        <dbReference type="ARBA" id="ARBA00004123"/>
    </source>
</evidence>
<dbReference type="InterPro" id="IPR045166">
    <property type="entry name" value="Spp2-like"/>
</dbReference>
<dbReference type="GO" id="GO:0000398">
    <property type="term" value="P:mRNA splicing, via spliceosome"/>
    <property type="evidence" value="ECO:0007669"/>
    <property type="project" value="InterPro"/>
</dbReference>
<dbReference type="EMBL" id="PJQD01000076">
    <property type="protein sequence ID" value="POY71607.1"/>
    <property type="molecule type" value="Genomic_DNA"/>
</dbReference>
<dbReference type="GO" id="GO:0005681">
    <property type="term" value="C:spliceosomal complex"/>
    <property type="evidence" value="ECO:0007669"/>
    <property type="project" value="TreeGrafter"/>
</dbReference>
<evidence type="ECO:0000256" key="4">
    <source>
        <dbReference type="SAM" id="MobiDB-lite"/>
    </source>
</evidence>
<feature type="region of interest" description="Disordered" evidence="4">
    <location>
        <begin position="113"/>
        <end position="197"/>
    </location>
</feature>
<dbReference type="PANTHER" id="PTHR15818">
    <property type="entry name" value="G PATCH AND KOW-CONTAINING"/>
    <property type="match status" value="1"/>
</dbReference>
<proteinExistence type="inferred from homology"/>
<reference evidence="6 7" key="1">
    <citation type="journal article" date="2018" name="Front. Microbiol.">
        <title>Prospects for Fungal Bioremediation of Acidic Radioactive Waste Sites: Characterization and Genome Sequence of Rhodotorula taiwanensis MD1149.</title>
        <authorList>
            <person name="Tkavc R."/>
            <person name="Matrosova V.Y."/>
            <person name="Grichenko O.E."/>
            <person name="Gostincar C."/>
            <person name="Volpe R.P."/>
            <person name="Klimenkova P."/>
            <person name="Gaidamakova E.K."/>
            <person name="Zhou C.E."/>
            <person name="Stewart B.J."/>
            <person name="Lyman M.G."/>
            <person name="Malfatti S.A."/>
            <person name="Rubinfeld B."/>
            <person name="Courtot M."/>
            <person name="Singh J."/>
            <person name="Dalgard C.L."/>
            <person name="Hamilton T."/>
            <person name="Frey K.G."/>
            <person name="Gunde-Cimerman N."/>
            <person name="Dugan L."/>
            <person name="Daly M.J."/>
        </authorList>
    </citation>
    <scope>NUCLEOTIDE SEQUENCE [LARGE SCALE GENOMIC DNA]</scope>
    <source>
        <strain evidence="6 7">MD1149</strain>
    </source>
</reference>
<feature type="compositionally biased region" description="Basic and acidic residues" evidence="4">
    <location>
        <begin position="506"/>
        <end position="528"/>
    </location>
</feature>
<feature type="compositionally biased region" description="Basic and acidic residues" evidence="4">
    <location>
        <begin position="287"/>
        <end position="299"/>
    </location>
</feature>
<feature type="compositionally biased region" description="Basic and acidic residues" evidence="4">
    <location>
        <begin position="381"/>
        <end position="400"/>
    </location>
</feature>
<feature type="compositionally biased region" description="Basic and acidic residues" evidence="4">
    <location>
        <begin position="443"/>
        <end position="484"/>
    </location>
</feature>
<evidence type="ECO:0000313" key="6">
    <source>
        <dbReference type="EMBL" id="POY71607.1"/>
    </source>
</evidence>